<dbReference type="RefSeq" id="WP_110129580.1">
    <property type="nucleotide sequence ID" value="NZ_QHJQ01000001.1"/>
</dbReference>
<dbReference type="OrthoDB" id="200362at2"/>
<keyword evidence="1 2" id="KW-0732">Signal</keyword>
<dbReference type="EMBL" id="QHJQ01000001">
    <property type="protein sequence ID" value="PXA05501.1"/>
    <property type="molecule type" value="Genomic_DNA"/>
</dbReference>
<gene>
    <name evidence="3" type="ORF">DDZ13_01120</name>
</gene>
<name>A0A317ZQ09_9BACT</name>
<dbReference type="InterPro" id="IPR013425">
    <property type="entry name" value="Autotrns_rpt"/>
</dbReference>
<evidence type="ECO:0000256" key="1">
    <source>
        <dbReference type="ARBA" id="ARBA00022729"/>
    </source>
</evidence>
<dbReference type="Proteomes" id="UP000247099">
    <property type="component" value="Unassembled WGS sequence"/>
</dbReference>
<dbReference type="AlphaFoldDB" id="A0A317ZQ09"/>
<accession>A0A317ZQ09</accession>
<feature type="chain" id="PRO_5016351513" evidence="2">
    <location>
        <begin position="33"/>
        <end position="690"/>
    </location>
</feature>
<feature type="signal peptide" evidence="2">
    <location>
        <begin position="1"/>
        <end position="32"/>
    </location>
</feature>
<evidence type="ECO:0000313" key="4">
    <source>
        <dbReference type="Proteomes" id="UP000247099"/>
    </source>
</evidence>
<comment type="caution">
    <text evidence="3">The sequence shown here is derived from an EMBL/GenBank/DDBJ whole genome shotgun (WGS) entry which is preliminary data.</text>
</comment>
<evidence type="ECO:0000313" key="3">
    <source>
        <dbReference type="EMBL" id="PXA05501.1"/>
    </source>
</evidence>
<protein>
    <submittedName>
        <fullName evidence="3">Uncharacterized protein</fullName>
    </submittedName>
</protein>
<sequence>MMNRRTKSCRTAVRYLSIIAGGSLLALTSASAVDYYWDSNDGTSGFGSADGTWLTPTPSTATSGFSTDSTGSTAISGNPDVSTTTADNIFFGTSTNVDLDPDPDPLVDGFDGVITIDGTVSANSIYFASSVPNWVAGTNPVLNFSAEGSYYHGTNGTHRLPTVELTGATISMTWLNEYADNLIIEDVTNHAAMNIHAGKGNLVIDGLPNDGETVTEIGTPFDDGSGSGTPLVVSGGSLRLLPDFPYASVSEFNAAHPLTFTTDENAGFDPRNFAFTVDSDLALGTGAFLAIGSGSSALIIDAAQTHTGGTRIMGGNLTVSDNSQLGNITGELLFGSGTTEYGEGTLVITGNTFTDFGARPFAVTPDKGARFNIVEADHTFTLDKVLPADMGQPFRKYGAGTMVLDATNLHTTNTDIYEGTLLVNGDQTAATGLTDVRSGSLLGGTGIIGGNVTVENTSGLSFDISTAPGSHDKLDVVGTLTFENASGCVLNITASSEDATTGTYTLLTAAGGFANANIPGTVNLPSGWSADAPSIVGNDLVINITSLGGGTDYATWAGDFVGFTDTTEDLDFDNGGLESAVEYVLGGDPTDATDDAGKAPNSTVDATNLIFTFVRDQASIHPNTAVTVDVGTDLSTWPDAYSVGADTAESDEGVSVSKDDPEVGFDTVTVTVPKSPDTKKFAKLSVAITP</sequence>
<organism evidence="3 4">
    <name type="scientific">Coraliomargarita sinensis</name>
    <dbReference type="NCBI Taxonomy" id="2174842"/>
    <lineage>
        <taxon>Bacteria</taxon>
        <taxon>Pseudomonadati</taxon>
        <taxon>Verrucomicrobiota</taxon>
        <taxon>Opitutia</taxon>
        <taxon>Puniceicoccales</taxon>
        <taxon>Coraliomargaritaceae</taxon>
        <taxon>Coraliomargarita</taxon>
    </lineage>
</organism>
<keyword evidence="4" id="KW-1185">Reference proteome</keyword>
<reference evidence="3 4" key="1">
    <citation type="submission" date="2018-05" db="EMBL/GenBank/DDBJ databases">
        <title>Coraliomargarita sinensis sp. nov., isolated from a marine solar saltern.</title>
        <authorList>
            <person name="Zhou L.Y."/>
        </authorList>
    </citation>
    <scope>NUCLEOTIDE SEQUENCE [LARGE SCALE GENOMIC DNA]</scope>
    <source>
        <strain evidence="3 4">WN38</strain>
    </source>
</reference>
<proteinExistence type="predicted"/>
<dbReference type="InParanoid" id="A0A317ZQ09"/>
<dbReference type="NCBIfam" id="TIGR02601">
    <property type="entry name" value="autotrns_rpt"/>
    <property type="match status" value="1"/>
</dbReference>
<evidence type="ECO:0000256" key="2">
    <source>
        <dbReference type="SAM" id="SignalP"/>
    </source>
</evidence>